<dbReference type="EMBL" id="JACHFD010000010">
    <property type="protein sequence ID" value="MBB5352042.1"/>
    <property type="molecule type" value="Genomic_DNA"/>
</dbReference>
<name>A0A840V221_9BACT</name>
<dbReference type="InterPro" id="IPR049083">
    <property type="entry name" value="TACO1_YebC_N"/>
</dbReference>
<keyword evidence="4 6" id="KW-0238">DNA-binding</keyword>
<organism evidence="9 10">
    <name type="scientific">Haloferula luteola</name>
    <dbReference type="NCBI Taxonomy" id="595692"/>
    <lineage>
        <taxon>Bacteria</taxon>
        <taxon>Pseudomonadati</taxon>
        <taxon>Verrucomicrobiota</taxon>
        <taxon>Verrucomicrobiia</taxon>
        <taxon>Verrucomicrobiales</taxon>
        <taxon>Verrucomicrobiaceae</taxon>
        <taxon>Haloferula</taxon>
    </lineage>
</organism>
<dbReference type="Proteomes" id="UP000557717">
    <property type="component" value="Unassembled WGS sequence"/>
</dbReference>
<feature type="domain" description="TACO1/YebC-like N-terminal" evidence="8">
    <location>
        <begin position="5"/>
        <end position="76"/>
    </location>
</feature>
<dbReference type="InterPro" id="IPR029072">
    <property type="entry name" value="YebC-like"/>
</dbReference>
<accession>A0A840V221</accession>
<evidence type="ECO:0000259" key="8">
    <source>
        <dbReference type="Pfam" id="PF20772"/>
    </source>
</evidence>
<dbReference type="HAMAP" id="MF_00693">
    <property type="entry name" value="Transcrip_reg_TACO1"/>
    <property type="match status" value="1"/>
</dbReference>
<gene>
    <name evidence="9" type="ORF">HNR46_002283</name>
</gene>
<dbReference type="InterPro" id="IPR017856">
    <property type="entry name" value="Integrase-like_N"/>
</dbReference>
<dbReference type="GO" id="GO:0005829">
    <property type="term" value="C:cytosol"/>
    <property type="evidence" value="ECO:0007669"/>
    <property type="project" value="TreeGrafter"/>
</dbReference>
<dbReference type="Gene3D" id="3.30.70.980">
    <property type="match status" value="2"/>
</dbReference>
<keyword evidence="3 6" id="KW-0805">Transcription regulation</keyword>
<dbReference type="Gene3D" id="1.10.10.200">
    <property type="match status" value="1"/>
</dbReference>
<evidence type="ECO:0000256" key="5">
    <source>
        <dbReference type="ARBA" id="ARBA00023163"/>
    </source>
</evidence>
<dbReference type="RefSeq" id="WP_184018750.1">
    <property type="nucleotide sequence ID" value="NZ_JACHFD010000010.1"/>
</dbReference>
<protein>
    <recommendedName>
        <fullName evidence="6">Probable transcriptional regulatory protein HNR46_002283</fullName>
    </recommendedName>
</protein>
<dbReference type="InterPro" id="IPR048300">
    <property type="entry name" value="TACO1_YebC-like_2nd/3rd_dom"/>
</dbReference>
<dbReference type="NCBIfam" id="TIGR01033">
    <property type="entry name" value="YebC/PmpR family DNA-binding transcriptional regulator"/>
    <property type="match status" value="1"/>
</dbReference>
<evidence type="ECO:0000256" key="2">
    <source>
        <dbReference type="ARBA" id="ARBA00022490"/>
    </source>
</evidence>
<dbReference type="SUPFAM" id="SSF75625">
    <property type="entry name" value="YebC-like"/>
    <property type="match status" value="1"/>
</dbReference>
<dbReference type="NCBIfam" id="NF001030">
    <property type="entry name" value="PRK00110.1"/>
    <property type="match status" value="1"/>
</dbReference>
<dbReference type="GO" id="GO:0003677">
    <property type="term" value="F:DNA binding"/>
    <property type="evidence" value="ECO:0007669"/>
    <property type="project" value="UniProtKB-UniRule"/>
</dbReference>
<dbReference type="AlphaFoldDB" id="A0A840V221"/>
<dbReference type="FunFam" id="1.10.10.200:FF:000002">
    <property type="entry name" value="Probable transcriptional regulatory protein CLM62_37755"/>
    <property type="match status" value="1"/>
</dbReference>
<evidence type="ECO:0000256" key="4">
    <source>
        <dbReference type="ARBA" id="ARBA00023125"/>
    </source>
</evidence>
<evidence type="ECO:0000313" key="10">
    <source>
        <dbReference type="Proteomes" id="UP000557717"/>
    </source>
</evidence>
<keyword evidence="5 6" id="KW-0804">Transcription</keyword>
<dbReference type="PANTHER" id="PTHR12532:SF6">
    <property type="entry name" value="TRANSCRIPTIONAL REGULATORY PROTEIN YEBC-RELATED"/>
    <property type="match status" value="1"/>
</dbReference>
<evidence type="ECO:0000256" key="6">
    <source>
        <dbReference type="HAMAP-Rule" id="MF_00693"/>
    </source>
</evidence>
<evidence type="ECO:0000313" key="9">
    <source>
        <dbReference type="EMBL" id="MBB5352042.1"/>
    </source>
</evidence>
<proteinExistence type="inferred from homology"/>
<evidence type="ECO:0000259" key="7">
    <source>
        <dbReference type="Pfam" id="PF01709"/>
    </source>
</evidence>
<evidence type="ECO:0000256" key="1">
    <source>
        <dbReference type="ARBA" id="ARBA00008724"/>
    </source>
</evidence>
<keyword evidence="10" id="KW-1185">Reference proteome</keyword>
<keyword evidence="2 6" id="KW-0963">Cytoplasm</keyword>
<comment type="caution">
    <text evidence="9">The sequence shown here is derived from an EMBL/GenBank/DDBJ whole genome shotgun (WGS) entry which is preliminary data.</text>
</comment>
<dbReference type="PANTHER" id="PTHR12532">
    <property type="entry name" value="TRANSLATIONAL ACTIVATOR OF CYTOCHROME C OXIDASE 1"/>
    <property type="match status" value="1"/>
</dbReference>
<dbReference type="InterPro" id="IPR002876">
    <property type="entry name" value="Transcrip_reg_TACO1-like"/>
</dbReference>
<reference evidence="9 10" key="1">
    <citation type="submission" date="2020-08" db="EMBL/GenBank/DDBJ databases">
        <title>Genomic Encyclopedia of Type Strains, Phase IV (KMG-IV): sequencing the most valuable type-strain genomes for metagenomic binning, comparative biology and taxonomic classification.</title>
        <authorList>
            <person name="Goeker M."/>
        </authorList>
    </citation>
    <scope>NUCLEOTIDE SEQUENCE [LARGE SCALE GENOMIC DNA]</scope>
    <source>
        <strain evidence="9 10">YC6886</strain>
    </source>
</reference>
<comment type="subcellular location">
    <subcellularLocation>
        <location evidence="6">Cytoplasm</location>
    </subcellularLocation>
</comment>
<dbReference type="Pfam" id="PF20772">
    <property type="entry name" value="TACO1_YebC_N"/>
    <property type="match status" value="1"/>
</dbReference>
<dbReference type="NCBIfam" id="NF009044">
    <property type="entry name" value="PRK12378.1"/>
    <property type="match status" value="1"/>
</dbReference>
<dbReference type="InterPro" id="IPR026564">
    <property type="entry name" value="Transcrip_reg_TACO1-like_dom3"/>
</dbReference>
<comment type="similarity">
    <text evidence="1 6">Belongs to the TACO1 family.</text>
</comment>
<dbReference type="Pfam" id="PF01709">
    <property type="entry name" value="Transcrip_reg"/>
    <property type="match status" value="1"/>
</dbReference>
<feature type="domain" description="TACO1/YebC-like second and third" evidence="7">
    <location>
        <begin position="83"/>
        <end position="238"/>
    </location>
</feature>
<dbReference type="GO" id="GO:0006355">
    <property type="term" value="P:regulation of DNA-templated transcription"/>
    <property type="evidence" value="ECO:0007669"/>
    <property type="project" value="UniProtKB-UniRule"/>
</dbReference>
<sequence length="250" mass="26898">MAGHNKWSKVKHIKARVDVIRGKVFSKCAHEIAIAARDGGGDPTMNARLRAAIDGAKAVSMPKDNIERAIRKGTGELGGDAIQEVSYEGYGPGGAAFIVEAATDNLNRTAADIRSIFSKAGGSVATPGSVSYQFDRKGEIRLEAPGLGEDDLMVMVIEAGGDALEEESDEWVVHTSPTELFAVAEKLRAEGLLLKSEKLVSLPQNVTMVVDADQARQLVKLYDQLDECGDTLNVFTNFEFSDEVLEDLDS</sequence>
<evidence type="ECO:0000256" key="3">
    <source>
        <dbReference type="ARBA" id="ARBA00023015"/>
    </source>
</evidence>